<dbReference type="Proteomes" id="UP000059113">
    <property type="component" value="Chromosome"/>
</dbReference>
<evidence type="ECO:0000313" key="3">
    <source>
        <dbReference type="Proteomes" id="UP000059113"/>
    </source>
</evidence>
<evidence type="ECO:0000256" key="1">
    <source>
        <dbReference type="SAM" id="MobiDB-lite"/>
    </source>
</evidence>
<dbReference type="KEGG" id="ery:CP97_07975"/>
<dbReference type="AlphaFoldDB" id="A0A0H4VXW0"/>
<accession>A0A0H4VXW0</accession>
<reference evidence="2 3" key="1">
    <citation type="journal article" date="2015" name="Int. J. Syst. Evol. Microbiol.">
        <title>Erythrobacter atlanticus sp. nov., a bacterium from ocean sediment able to degrade polycyclic aromatic hydrocarbons.</title>
        <authorList>
            <person name="Zhuang L."/>
            <person name="Liu Y."/>
            <person name="Wang L."/>
            <person name="Wang W."/>
            <person name="Shao Z."/>
        </authorList>
    </citation>
    <scope>NUCLEOTIDE SEQUENCE [LARGE SCALE GENOMIC DNA]</scope>
    <source>
        <strain evidence="3">s21-N3</strain>
    </source>
</reference>
<organism evidence="2 3">
    <name type="scientific">Aurantiacibacter atlanticus</name>
    <dbReference type="NCBI Taxonomy" id="1648404"/>
    <lineage>
        <taxon>Bacteria</taxon>
        <taxon>Pseudomonadati</taxon>
        <taxon>Pseudomonadota</taxon>
        <taxon>Alphaproteobacteria</taxon>
        <taxon>Sphingomonadales</taxon>
        <taxon>Erythrobacteraceae</taxon>
        <taxon>Aurantiacibacter</taxon>
    </lineage>
</organism>
<proteinExistence type="predicted"/>
<feature type="region of interest" description="Disordered" evidence="1">
    <location>
        <begin position="63"/>
        <end position="82"/>
    </location>
</feature>
<reference evidence="3" key="2">
    <citation type="submission" date="2015-04" db="EMBL/GenBank/DDBJ databases">
        <title>The complete genome sequence of Erythrobacter sp. s21-N3.</title>
        <authorList>
            <person name="Zhuang L."/>
            <person name="Liu Y."/>
            <person name="Shao Z."/>
        </authorList>
    </citation>
    <scope>NUCLEOTIDE SEQUENCE [LARGE SCALE GENOMIC DNA]</scope>
    <source>
        <strain evidence="3">s21-N3</strain>
    </source>
</reference>
<gene>
    <name evidence="2" type="ORF">CP97_07975</name>
</gene>
<keyword evidence="3" id="KW-1185">Reference proteome</keyword>
<evidence type="ECO:0000313" key="2">
    <source>
        <dbReference type="EMBL" id="AKQ41978.2"/>
    </source>
</evidence>
<name>A0A0H4VXW0_9SPHN</name>
<feature type="compositionally biased region" description="Basic and acidic residues" evidence="1">
    <location>
        <begin position="66"/>
        <end position="82"/>
    </location>
</feature>
<dbReference type="EMBL" id="CP011310">
    <property type="protein sequence ID" value="AKQ41978.2"/>
    <property type="molecule type" value="Genomic_DNA"/>
</dbReference>
<sequence length="82" mass="8817">MLIELSQKGFRVSNLGEGKLETGDAVTVMTKCGKALAGTIRWAHDGLAGVSLQPPLHLPEMSEIITKNRGDHASNEGELRYA</sequence>
<evidence type="ECO:0008006" key="4">
    <source>
        <dbReference type="Google" id="ProtNLM"/>
    </source>
</evidence>
<protein>
    <recommendedName>
        <fullName evidence="4">PilZ domain-containing protein</fullName>
    </recommendedName>
</protein>